<feature type="transmembrane region" description="Helical" evidence="1">
    <location>
        <begin position="118"/>
        <end position="151"/>
    </location>
</feature>
<reference evidence="2 3" key="1">
    <citation type="submission" date="2017-09" db="EMBL/GenBank/DDBJ databases">
        <title>Depth-based differentiation of microbial function through sediment-hosted aquifers and enrichment of novel symbionts in the deep terrestrial subsurface.</title>
        <authorList>
            <person name="Probst A.J."/>
            <person name="Ladd B."/>
            <person name="Jarett J.K."/>
            <person name="Geller-Mcgrath D.E."/>
            <person name="Sieber C.M."/>
            <person name="Emerson J.B."/>
            <person name="Anantharaman K."/>
            <person name="Thomas B.C."/>
            <person name="Malmstrom R."/>
            <person name="Stieglmeier M."/>
            <person name="Klingl A."/>
            <person name="Woyke T."/>
            <person name="Ryan C.M."/>
            <person name="Banfield J.F."/>
        </authorList>
    </citation>
    <scope>NUCLEOTIDE SEQUENCE [LARGE SCALE GENOMIC DNA]</scope>
    <source>
        <strain evidence="2">CG07_land_8_20_14_0_80_42_15</strain>
    </source>
</reference>
<organism evidence="2 3">
    <name type="scientific">Candidatus Aquitaenariimonas noxiae</name>
    <dbReference type="NCBI Taxonomy" id="1974741"/>
    <lineage>
        <taxon>Bacteria</taxon>
        <taxon>Pseudomonadati</taxon>
        <taxon>Candidatus Omnitrophota</taxon>
        <taxon>Candidatus Aquitaenariimonas</taxon>
    </lineage>
</organism>
<sequence>MIRKAQAYNILITIIFLILVPAIFHITFSCFGFNPTDEGAVLAGARRIVEGQIPHRDFISIRPTFSFFLHIPFVIWGGSYTFWLSRLFAWFQCACIGWAWMLITGKAAGLFYNKVEKFLYAIIALMCSVNIVPIMAWHTLDGLFFLSVGFIFCLKRAHREKFFGYAIIGLSYLCKQSFLPAVFISILILGDFRRISLWIAASIPAIVYTIYLWLGKAIPDALVQLTFYNKILYFSYVIRPYFANISLLYGIIAGFFSTYLIFNHKVSHNPPLRIDVKRLIGLLVLYALFMFGAMELVRNRYNIFSFCLFGAVIGLAIYFIIAKKGIKESDILKICFLGLLASWCTSLSLGYNYPSLASGPLGLVILAAISLSCEQDDKKYTMRRVSAILNCVILAVFALSFFVARLKYPYRDKPAWELNSGLGGVLKGANLIRTNSVTYEFFEDLKSAIDKANGKIYAIIPDLAAYWVKSEQVNPLRVDWVSPVEIGNKAAMDNFTKGLKYRRGDIIFIVGKFDIRSLAYGLEPISDTERYEVVYYIRTNFAKIGETKFFELYK</sequence>
<feature type="transmembrane region" description="Helical" evidence="1">
    <location>
        <begin position="245"/>
        <end position="264"/>
    </location>
</feature>
<feature type="transmembrane region" description="Helical" evidence="1">
    <location>
        <begin position="163"/>
        <end position="189"/>
    </location>
</feature>
<feature type="transmembrane region" description="Helical" evidence="1">
    <location>
        <begin position="334"/>
        <end position="351"/>
    </location>
</feature>
<dbReference type="EMBL" id="PEWV01000001">
    <property type="protein sequence ID" value="PIU42470.1"/>
    <property type="molecule type" value="Genomic_DNA"/>
</dbReference>
<protein>
    <recommendedName>
        <fullName evidence="4">Glycosyltransferase RgtA/B/C/D-like domain-containing protein</fullName>
    </recommendedName>
</protein>
<feature type="transmembrane region" description="Helical" evidence="1">
    <location>
        <begin position="357"/>
        <end position="373"/>
    </location>
</feature>
<keyword evidence="1" id="KW-1133">Transmembrane helix</keyword>
<feature type="transmembrane region" description="Helical" evidence="1">
    <location>
        <begin position="385"/>
        <end position="404"/>
    </location>
</feature>
<name>A0A2J0L1B8_9BACT</name>
<dbReference type="AlphaFoldDB" id="A0A2J0L1B8"/>
<keyword evidence="1" id="KW-0812">Transmembrane</keyword>
<evidence type="ECO:0000256" key="1">
    <source>
        <dbReference type="SAM" id="Phobius"/>
    </source>
</evidence>
<evidence type="ECO:0008006" key="4">
    <source>
        <dbReference type="Google" id="ProtNLM"/>
    </source>
</evidence>
<evidence type="ECO:0000313" key="2">
    <source>
        <dbReference type="EMBL" id="PIU42470.1"/>
    </source>
</evidence>
<gene>
    <name evidence="2" type="ORF">COS99_00030</name>
</gene>
<keyword evidence="1" id="KW-0472">Membrane</keyword>
<feature type="transmembrane region" description="Helical" evidence="1">
    <location>
        <begin position="276"/>
        <end position="297"/>
    </location>
</feature>
<accession>A0A2J0L1B8</accession>
<proteinExistence type="predicted"/>
<dbReference type="PROSITE" id="PS51257">
    <property type="entry name" value="PROKAR_LIPOPROTEIN"/>
    <property type="match status" value="1"/>
</dbReference>
<evidence type="ECO:0000313" key="3">
    <source>
        <dbReference type="Proteomes" id="UP000230052"/>
    </source>
</evidence>
<feature type="transmembrane region" description="Helical" evidence="1">
    <location>
        <begin position="90"/>
        <end position="112"/>
    </location>
</feature>
<feature type="transmembrane region" description="Helical" evidence="1">
    <location>
        <begin position="7"/>
        <end position="28"/>
    </location>
</feature>
<comment type="caution">
    <text evidence="2">The sequence shown here is derived from an EMBL/GenBank/DDBJ whole genome shotgun (WGS) entry which is preliminary data.</text>
</comment>
<feature type="transmembrane region" description="Helical" evidence="1">
    <location>
        <begin position="195"/>
        <end position="214"/>
    </location>
</feature>
<dbReference type="Proteomes" id="UP000230052">
    <property type="component" value="Unassembled WGS sequence"/>
</dbReference>
<feature type="transmembrane region" description="Helical" evidence="1">
    <location>
        <begin position="303"/>
        <end position="322"/>
    </location>
</feature>